<feature type="transmembrane region" description="Helical" evidence="9">
    <location>
        <begin position="605"/>
        <end position="630"/>
    </location>
</feature>
<dbReference type="EMBL" id="CP042266">
    <property type="protein sequence ID" value="QDY77969.1"/>
    <property type="molecule type" value="Genomic_DNA"/>
</dbReference>
<feature type="transmembrane region" description="Helical" evidence="9">
    <location>
        <begin position="454"/>
        <end position="474"/>
    </location>
</feature>
<evidence type="ECO:0000256" key="2">
    <source>
        <dbReference type="ARBA" id="ARBA00007935"/>
    </source>
</evidence>
<keyword evidence="6 9" id="KW-1133">Transmembrane helix</keyword>
<feature type="region of interest" description="Disordered" evidence="8">
    <location>
        <begin position="1"/>
        <end position="23"/>
    </location>
</feature>
<feature type="transmembrane region" description="Helical" evidence="9">
    <location>
        <begin position="26"/>
        <end position="45"/>
    </location>
</feature>
<feature type="transmembrane region" description="Helical" evidence="9">
    <location>
        <begin position="137"/>
        <end position="155"/>
    </location>
</feature>
<dbReference type="OrthoDB" id="9782305at2"/>
<dbReference type="SUPFAM" id="SSF81345">
    <property type="entry name" value="ABC transporter involved in vitamin B12 uptake, BtuC"/>
    <property type="match status" value="2"/>
</dbReference>
<dbReference type="GO" id="GO:0022857">
    <property type="term" value="F:transmembrane transporter activity"/>
    <property type="evidence" value="ECO:0007669"/>
    <property type="project" value="InterPro"/>
</dbReference>
<evidence type="ECO:0000256" key="5">
    <source>
        <dbReference type="ARBA" id="ARBA00022692"/>
    </source>
</evidence>
<dbReference type="CDD" id="cd06550">
    <property type="entry name" value="TM_ABC_iron-siderophores_like"/>
    <property type="match status" value="2"/>
</dbReference>
<accession>A0A5B8IKK9</accession>
<dbReference type="PANTHER" id="PTHR30472:SF37">
    <property type="entry name" value="FE(3+) DICITRATE TRANSPORT SYSTEM PERMEASE PROTEIN FECD-RELATED"/>
    <property type="match status" value="1"/>
</dbReference>
<keyword evidence="7 9" id="KW-0472">Membrane</keyword>
<evidence type="ECO:0000256" key="4">
    <source>
        <dbReference type="ARBA" id="ARBA00022475"/>
    </source>
</evidence>
<feature type="transmembrane region" description="Helical" evidence="9">
    <location>
        <begin position="81"/>
        <end position="100"/>
    </location>
</feature>
<evidence type="ECO:0000256" key="9">
    <source>
        <dbReference type="SAM" id="Phobius"/>
    </source>
</evidence>
<evidence type="ECO:0000313" key="11">
    <source>
        <dbReference type="Proteomes" id="UP000320580"/>
    </source>
</evidence>
<feature type="transmembrane region" description="Helical" evidence="9">
    <location>
        <begin position="677"/>
        <end position="693"/>
    </location>
</feature>
<dbReference type="GO" id="GO:0005886">
    <property type="term" value="C:plasma membrane"/>
    <property type="evidence" value="ECO:0007669"/>
    <property type="project" value="UniProtKB-SubCell"/>
</dbReference>
<organism evidence="10 11">
    <name type="scientific">Streptomyces qinzhouensis</name>
    <dbReference type="NCBI Taxonomy" id="2599401"/>
    <lineage>
        <taxon>Bacteria</taxon>
        <taxon>Bacillati</taxon>
        <taxon>Actinomycetota</taxon>
        <taxon>Actinomycetes</taxon>
        <taxon>Kitasatosporales</taxon>
        <taxon>Streptomycetaceae</taxon>
        <taxon>Streptomyces</taxon>
    </lineage>
</organism>
<protein>
    <submittedName>
        <fullName evidence="10">Iron ABC transporter permease</fullName>
    </submittedName>
</protein>
<comment type="similarity">
    <text evidence="2">Belongs to the binding-protein-dependent transport system permease family. FecCD subfamily.</text>
</comment>
<gene>
    <name evidence="10" type="ORF">FQU76_17285</name>
</gene>
<feature type="transmembrane region" description="Helical" evidence="9">
    <location>
        <begin position="426"/>
        <end position="447"/>
    </location>
</feature>
<keyword evidence="4" id="KW-1003">Cell membrane</keyword>
<feature type="transmembrane region" description="Helical" evidence="9">
    <location>
        <begin position="650"/>
        <end position="670"/>
    </location>
</feature>
<evidence type="ECO:0000256" key="7">
    <source>
        <dbReference type="ARBA" id="ARBA00023136"/>
    </source>
</evidence>
<dbReference type="Gene3D" id="1.10.3470.10">
    <property type="entry name" value="ABC transporter involved in vitamin B12 uptake, BtuC"/>
    <property type="match status" value="2"/>
</dbReference>
<feature type="transmembrane region" description="Helical" evidence="9">
    <location>
        <begin position="208"/>
        <end position="229"/>
    </location>
</feature>
<dbReference type="AlphaFoldDB" id="A0A5B8IKK9"/>
<keyword evidence="11" id="KW-1185">Reference proteome</keyword>
<feature type="transmembrane region" description="Helical" evidence="9">
    <location>
        <begin position="562"/>
        <end position="584"/>
    </location>
</feature>
<name>A0A5B8IKK9_9ACTN</name>
<dbReference type="Pfam" id="PF01032">
    <property type="entry name" value="FecCD"/>
    <property type="match status" value="2"/>
</dbReference>
<proteinExistence type="inferred from homology"/>
<sequence>MAVPVRLPARTAGKSRQGTGTRRPRALLVGGGLGLVLCAVAVVHLGMGSSGVGIADVVAVLTGGGTAHAEDILLGSRLPRTVTGLVVGIAVGVSGVLVQGATRNPLAAPDTLGVNAGAYFAVVLVAYTGLDLGPVPSGAAAFAGGLLAIGIVYLLSSGGVLTPGRVLLAGATVALAGTAAAEFLQMLDVEATRGLFFWGNGTLMQSDLQRPLITGAVVLAVACAAPLLARPLDLLALGDETASAMGVRVERIRPAAFLLAVLLSATAVSLAGPIGFIGLIAPVIVRTLGIRAHALLIPMAGVLACAVLLGADALSQVIVPPSAVYTSEIPVGVVTALVGGPVFMLLARRISTGDADTGAAVAVSGRRRAPAYAVVLGGGLAVLALAMVVSLRLGDVQIGYGQILSALTGVTDPVTESIVSYRLPRILVAALAGAALAVAGAAVQAVVRNPLAEPGLIGVTAGASLGAVTVIVAVPAAPAVALPAAAGIGGVLMLFVVVLIARGPRRAGVRPGLDPTRVVLVGLGAAATAMSLVNILVVSSQMNISAALSWLAGSTYGRDYDALGWLAVPAVVALLLVVAARPVNLLALGDELPRALGLELGRARLLVLGAGAVLAAGTAAAVGAVGFVGLVAPHLARRLVGNNGARMMPMAAILGALLVVTADAIGRWLLAPTEIPVGIVTALLGAPYLVWLLRRTKSSDGAM</sequence>
<feature type="transmembrane region" description="Helical" evidence="9">
    <location>
        <begin position="255"/>
        <end position="280"/>
    </location>
</feature>
<dbReference type="PANTHER" id="PTHR30472">
    <property type="entry name" value="FERRIC ENTEROBACTIN TRANSPORT SYSTEM PERMEASE PROTEIN"/>
    <property type="match status" value="1"/>
</dbReference>
<dbReference type="InterPro" id="IPR037294">
    <property type="entry name" value="ABC_BtuC-like"/>
</dbReference>
<keyword evidence="5 9" id="KW-0812">Transmembrane</keyword>
<feature type="transmembrane region" description="Helical" evidence="9">
    <location>
        <begin position="112"/>
        <end position="130"/>
    </location>
</feature>
<comment type="subcellular location">
    <subcellularLocation>
        <location evidence="1">Cell membrane</location>
        <topology evidence="1">Multi-pass membrane protein</topology>
    </subcellularLocation>
</comment>
<evidence type="ECO:0000313" key="10">
    <source>
        <dbReference type="EMBL" id="QDY77969.1"/>
    </source>
</evidence>
<evidence type="ECO:0000256" key="8">
    <source>
        <dbReference type="SAM" id="MobiDB-lite"/>
    </source>
</evidence>
<evidence type="ECO:0000256" key="6">
    <source>
        <dbReference type="ARBA" id="ARBA00022989"/>
    </source>
</evidence>
<dbReference type="InterPro" id="IPR000522">
    <property type="entry name" value="ABC_transptr_permease_BtuC"/>
</dbReference>
<feature type="transmembrane region" description="Helical" evidence="9">
    <location>
        <begin position="292"/>
        <end position="309"/>
    </location>
</feature>
<feature type="transmembrane region" description="Helical" evidence="9">
    <location>
        <begin position="369"/>
        <end position="391"/>
    </location>
</feature>
<reference evidence="10 11" key="1">
    <citation type="submission" date="2019-07" db="EMBL/GenBank/DDBJ databases">
        <authorList>
            <person name="Zhu P."/>
        </authorList>
    </citation>
    <scope>NUCLEOTIDE SEQUENCE [LARGE SCALE GENOMIC DNA]</scope>
    <source>
        <strain evidence="10 11">SSL-25</strain>
    </source>
</reference>
<feature type="transmembrane region" description="Helical" evidence="9">
    <location>
        <begin position="329"/>
        <end position="348"/>
    </location>
</feature>
<dbReference type="GO" id="GO:0033214">
    <property type="term" value="P:siderophore-iron import into cell"/>
    <property type="evidence" value="ECO:0007669"/>
    <property type="project" value="TreeGrafter"/>
</dbReference>
<evidence type="ECO:0000256" key="3">
    <source>
        <dbReference type="ARBA" id="ARBA00022448"/>
    </source>
</evidence>
<dbReference type="RefSeq" id="WP_146481291.1">
    <property type="nucleotide sequence ID" value="NZ_CP042266.1"/>
</dbReference>
<dbReference type="KEGG" id="sqz:FQU76_17285"/>
<dbReference type="Proteomes" id="UP000320580">
    <property type="component" value="Chromosome"/>
</dbReference>
<feature type="transmembrane region" description="Helical" evidence="9">
    <location>
        <begin position="520"/>
        <end position="542"/>
    </location>
</feature>
<keyword evidence="3" id="KW-0813">Transport</keyword>
<feature type="transmembrane region" description="Helical" evidence="9">
    <location>
        <begin position="480"/>
        <end position="500"/>
    </location>
</feature>
<evidence type="ECO:0000256" key="1">
    <source>
        <dbReference type="ARBA" id="ARBA00004651"/>
    </source>
</evidence>